<evidence type="ECO:0000259" key="1">
    <source>
        <dbReference type="Pfam" id="PF08242"/>
    </source>
</evidence>
<dbReference type="GO" id="GO:0008168">
    <property type="term" value="F:methyltransferase activity"/>
    <property type="evidence" value="ECO:0007669"/>
    <property type="project" value="UniProtKB-KW"/>
</dbReference>
<dbReference type="InterPro" id="IPR016584">
    <property type="entry name" value="MeTrfase_VrtF"/>
</dbReference>
<keyword evidence="2" id="KW-0808">Transferase</keyword>
<sequence length="225" mass="25448">MKKETNDGIKVYTPLALKFYDWWVLNISNRYAWKCATERHLIPYFRNNMRNHHLDIGVGTGFYLNYAPSLCTVSLLDLNRASLDAANARVGRDRIKESILHDVFNPFPSHLHDQFDSVSLFYLLHCLPGTMKEKFPVIRNAATALTDEGCLFGATILGDDIGHNAFGRKLMAAYNKKGIFSNRTDNIEDLQTILSEAFHQVDIKVEGKVALFKAANKKTGRIPVS</sequence>
<dbReference type="Gene3D" id="3.40.50.150">
    <property type="entry name" value="Vaccinia Virus protein VP39"/>
    <property type="match status" value="1"/>
</dbReference>
<evidence type="ECO:0000313" key="3">
    <source>
        <dbReference type="Proteomes" id="UP001210538"/>
    </source>
</evidence>
<protein>
    <submittedName>
        <fullName evidence="2">Class I SAM-dependent methyltransferase</fullName>
    </submittedName>
</protein>
<dbReference type="InterPro" id="IPR013217">
    <property type="entry name" value="Methyltransf_12"/>
</dbReference>
<proteinExistence type="predicted"/>
<dbReference type="InterPro" id="IPR029063">
    <property type="entry name" value="SAM-dependent_MTases_sf"/>
</dbReference>
<keyword evidence="3" id="KW-1185">Reference proteome</keyword>
<feature type="domain" description="Methyltransferase type 12" evidence="1">
    <location>
        <begin position="54"/>
        <end position="151"/>
    </location>
</feature>
<gene>
    <name evidence="2" type="ORF">PHA72_16140</name>
</gene>
<accession>A0AAX3L6S9</accession>
<organism evidence="2 3">
    <name type="scientific">Enterobacter ludwigii</name>
    <dbReference type="NCBI Taxonomy" id="299767"/>
    <lineage>
        <taxon>Bacteria</taxon>
        <taxon>Pseudomonadati</taxon>
        <taxon>Pseudomonadota</taxon>
        <taxon>Gammaproteobacteria</taxon>
        <taxon>Enterobacterales</taxon>
        <taxon>Enterobacteriaceae</taxon>
        <taxon>Enterobacter</taxon>
        <taxon>Enterobacter cloacae complex</taxon>
    </lineage>
</organism>
<dbReference type="SUPFAM" id="SSF53335">
    <property type="entry name" value="S-adenosyl-L-methionine-dependent methyltransferases"/>
    <property type="match status" value="1"/>
</dbReference>
<dbReference type="EMBL" id="CP116347">
    <property type="protein sequence ID" value="WCE11611.1"/>
    <property type="molecule type" value="Genomic_DNA"/>
</dbReference>
<reference evidence="2 3" key="1">
    <citation type="submission" date="2023-01" db="EMBL/GenBank/DDBJ databases">
        <title>Genome sequence resource and annotation of Enterobacter ludwigii, an economically important pathogen of seedling wilt with strawberry.</title>
        <authorList>
            <person name="Xie Y."/>
        </authorList>
    </citation>
    <scope>NUCLEOTIDE SEQUENCE [LARGE SCALE GENOMIC DNA]</scope>
    <source>
        <strain evidence="2 3">CM-TZ4</strain>
    </source>
</reference>
<dbReference type="AlphaFoldDB" id="A0AAX3L6S9"/>
<dbReference type="Proteomes" id="UP001210538">
    <property type="component" value="Chromosome"/>
</dbReference>
<keyword evidence="2" id="KW-0489">Methyltransferase</keyword>
<dbReference type="GO" id="GO:0032259">
    <property type="term" value="P:methylation"/>
    <property type="evidence" value="ECO:0007669"/>
    <property type="project" value="UniProtKB-KW"/>
</dbReference>
<name>A0AAX3L6S9_9ENTR</name>
<evidence type="ECO:0000313" key="2">
    <source>
        <dbReference type="EMBL" id="WCE11611.1"/>
    </source>
</evidence>
<dbReference type="Pfam" id="PF08242">
    <property type="entry name" value="Methyltransf_12"/>
    <property type="match status" value="1"/>
</dbReference>
<dbReference type="RefSeq" id="WP_059305662.1">
    <property type="nucleotide sequence ID" value="NZ_CP116347.1"/>
</dbReference>
<dbReference type="PIRSF" id="PIRSF011491">
    <property type="entry name" value="Mtase_YbcY_prd"/>
    <property type="match status" value="1"/>
</dbReference>